<dbReference type="PANTHER" id="PTHR13256:SF16">
    <property type="entry name" value="ALPHA_BETA-TUBULIN-N-ACETYLTRANSFERASE 9"/>
    <property type="match status" value="1"/>
</dbReference>
<comment type="similarity">
    <text evidence="1">Belongs to the acetyltransferase family. GNAT subfamily.</text>
</comment>
<comment type="caution">
    <text evidence="5">The sequence shown here is derived from an EMBL/GenBank/DDBJ whole genome shotgun (WGS) entry which is preliminary data.</text>
</comment>
<proteinExistence type="inferred from homology"/>
<dbReference type="Proteomes" id="UP000807342">
    <property type="component" value="Unassembled WGS sequence"/>
</dbReference>
<dbReference type="AlphaFoldDB" id="A0A9P6C2D3"/>
<keyword evidence="2" id="KW-0808">Transferase</keyword>
<evidence type="ECO:0000256" key="2">
    <source>
        <dbReference type="ARBA" id="ARBA00022679"/>
    </source>
</evidence>
<keyword evidence="3" id="KW-0012">Acyltransferase</keyword>
<evidence type="ECO:0000259" key="4">
    <source>
        <dbReference type="Pfam" id="PF13302"/>
    </source>
</evidence>
<evidence type="ECO:0000256" key="3">
    <source>
        <dbReference type="ARBA" id="ARBA00023315"/>
    </source>
</evidence>
<dbReference type="Pfam" id="PF13302">
    <property type="entry name" value="Acetyltransf_3"/>
    <property type="match status" value="1"/>
</dbReference>
<name>A0A9P6C2D3_9AGAR</name>
<sequence length="249" mass="28469">MKENINVVLLGHRVVLTPYKRDHVPTYHEWMLDAELRDLTASEPLTLEEEYEMQQKWQDDEDKLTFIILARQPEDGLPVLLDSQISMASLSPEDARVVALPMVGDVNLFFKGTRPGKSSTLEGTNPEDSEDDFEIEVEIMIAEKLYRRKGLALETILLLLKYATGQSSPFIPPQSDLSPNASFSSFNLKLYLDAIQSPRSLTSIITPNRLVTRISDTNEPSIHLFEKLGFRIVKRVEVFQEVEMRWGEF</sequence>
<dbReference type="PANTHER" id="PTHR13256">
    <property type="entry name" value="N-ACETYLTRANSFERASE 9"/>
    <property type="match status" value="1"/>
</dbReference>
<organism evidence="5 6">
    <name type="scientific">Macrolepiota fuliginosa MF-IS2</name>
    <dbReference type="NCBI Taxonomy" id="1400762"/>
    <lineage>
        <taxon>Eukaryota</taxon>
        <taxon>Fungi</taxon>
        <taxon>Dikarya</taxon>
        <taxon>Basidiomycota</taxon>
        <taxon>Agaricomycotina</taxon>
        <taxon>Agaricomycetes</taxon>
        <taxon>Agaricomycetidae</taxon>
        <taxon>Agaricales</taxon>
        <taxon>Agaricineae</taxon>
        <taxon>Agaricaceae</taxon>
        <taxon>Macrolepiota</taxon>
    </lineage>
</organism>
<evidence type="ECO:0000256" key="1">
    <source>
        <dbReference type="ARBA" id="ARBA00009342"/>
    </source>
</evidence>
<evidence type="ECO:0000313" key="6">
    <source>
        <dbReference type="Proteomes" id="UP000807342"/>
    </source>
</evidence>
<accession>A0A9P6C2D3</accession>
<dbReference type="GO" id="GO:0008080">
    <property type="term" value="F:N-acetyltransferase activity"/>
    <property type="evidence" value="ECO:0007669"/>
    <property type="project" value="InterPro"/>
</dbReference>
<evidence type="ECO:0000313" key="5">
    <source>
        <dbReference type="EMBL" id="KAF9448762.1"/>
    </source>
</evidence>
<dbReference type="SUPFAM" id="SSF55729">
    <property type="entry name" value="Acyl-CoA N-acyltransferases (Nat)"/>
    <property type="match status" value="1"/>
</dbReference>
<dbReference type="InterPro" id="IPR039135">
    <property type="entry name" value="NAT9-like"/>
</dbReference>
<gene>
    <name evidence="5" type="ORF">P691DRAFT_729164</name>
</gene>
<reference evidence="5" key="1">
    <citation type="submission" date="2020-11" db="EMBL/GenBank/DDBJ databases">
        <authorList>
            <consortium name="DOE Joint Genome Institute"/>
            <person name="Ahrendt S."/>
            <person name="Riley R."/>
            <person name="Andreopoulos W."/>
            <person name="Labutti K."/>
            <person name="Pangilinan J."/>
            <person name="Ruiz-Duenas F.J."/>
            <person name="Barrasa J.M."/>
            <person name="Sanchez-Garcia M."/>
            <person name="Camarero S."/>
            <person name="Miyauchi S."/>
            <person name="Serrano A."/>
            <person name="Linde D."/>
            <person name="Babiker R."/>
            <person name="Drula E."/>
            <person name="Ayuso-Fernandez I."/>
            <person name="Pacheco R."/>
            <person name="Padilla G."/>
            <person name="Ferreira P."/>
            <person name="Barriuso J."/>
            <person name="Kellner H."/>
            <person name="Castanera R."/>
            <person name="Alfaro M."/>
            <person name="Ramirez L."/>
            <person name="Pisabarro A.G."/>
            <person name="Kuo A."/>
            <person name="Tritt A."/>
            <person name="Lipzen A."/>
            <person name="He G."/>
            <person name="Yan M."/>
            <person name="Ng V."/>
            <person name="Cullen D."/>
            <person name="Martin F."/>
            <person name="Rosso M.-N."/>
            <person name="Henrissat B."/>
            <person name="Hibbett D."/>
            <person name="Martinez A.T."/>
            <person name="Grigoriev I.V."/>
        </authorList>
    </citation>
    <scope>NUCLEOTIDE SEQUENCE</scope>
    <source>
        <strain evidence="5">MF-IS2</strain>
    </source>
</reference>
<protein>
    <recommendedName>
        <fullName evidence="4">N-acetyltransferase domain-containing protein</fullName>
    </recommendedName>
</protein>
<dbReference type="InterPro" id="IPR000182">
    <property type="entry name" value="GNAT_dom"/>
</dbReference>
<dbReference type="Gene3D" id="3.40.630.30">
    <property type="match status" value="1"/>
</dbReference>
<dbReference type="InterPro" id="IPR016181">
    <property type="entry name" value="Acyl_CoA_acyltransferase"/>
</dbReference>
<feature type="domain" description="N-acetyltransferase" evidence="4">
    <location>
        <begin position="13"/>
        <end position="231"/>
    </location>
</feature>
<keyword evidence="6" id="KW-1185">Reference proteome</keyword>
<dbReference type="OrthoDB" id="5043642at2759"/>
<dbReference type="EMBL" id="MU151151">
    <property type="protein sequence ID" value="KAF9448762.1"/>
    <property type="molecule type" value="Genomic_DNA"/>
</dbReference>